<dbReference type="SMART" id="SM00164">
    <property type="entry name" value="TBC"/>
    <property type="match status" value="1"/>
</dbReference>
<dbReference type="Gene3D" id="1.10.8.270">
    <property type="entry name" value="putative rabgap domain of human tbc1 domain family member 14 like domains"/>
    <property type="match status" value="1"/>
</dbReference>
<dbReference type="Pfam" id="PF00566">
    <property type="entry name" value="RabGAP-TBC"/>
    <property type="match status" value="1"/>
</dbReference>
<name>A0A4S2KCP9_9HYME</name>
<evidence type="ECO:0000256" key="6">
    <source>
        <dbReference type="ARBA" id="ARBA00059763"/>
    </source>
</evidence>
<dbReference type="Proteomes" id="UP000310200">
    <property type="component" value="Unassembled WGS sequence"/>
</dbReference>
<comment type="subcellular location">
    <subcellularLocation>
        <location evidence="2">Cytoplasm</location>
    </subcellularLocation>
    <subcellularLocation>
        <location evidence="1">Membrane</location>
    </subcellularLocation>
</comment>
<dbReference type="FunFam" id="1.10.8.270:FF:000019">
    <property type="entry name" value="TBC1 domain family member 13"/>
    <property type="match status" value="1"/>
</dbReference>
<evidence type="ECO:0000313" key="11">
    <source>
        <dbReference type="Proteomes" id="UP000310200"/>
    </source>
</evidence>
<evidence type="ECO:0000313" key="10">
    <source>
        <dbReference type="EMBL" id="TGZ47111.1"/>
    </source>
</evidence>
<organism evidence="10 11">
    <name type="scientific">Temnothorax longispinosus</name>
    <dbReference type="NCBI Taxonomy" id="300112"/>
    <lineage>
        <taxon>Eukaryota</taxon>
        <taxon>Metazoa</taxon>
        <taxon>Ecdysozoa</taxon>
        <taxon>Arthropoda</taxon>
        <taxon>Hexapoda</taxon>
        <taxon>Insecta</taxon>
        <taxon>Pterygota</taxon>
        <taxon>Neoptera</taxon>
        <taxon>Endopterygota</taxon>
        <taxon>Hymenoptera</taxon>
        <taxon>Apocrita</taxon>
        <taxon>Aculeata</taxon>
        <taxon>Formicoidea</taxon>
        <taxon>Formicidae</taxon>
        <taxon>Myrmicinae</taxon>
        <taxon>Temnothorax</taxon>
    </lineage>
</organism>
<dbReference type="EMBL" id="QBLH01002756">
    <property type="protein sequence ID" value="TGZ47111.1"/>
    <property type="molecule type" value="Genomic_DNA"/>
</dbReference>
<dbReference type="InterPro" id="IPR000195">
    <property type="entry name" value="Rab-GAP-TBC_dom"/>
</dbReference>
<dbReference type="PANTHER" id="PTHR22957:SF27">
    <property type="entry name" value="TBC1 DOMAIN FAMILY MEMBER 13"/>
    <property type="match status" value="1"/>
</dbReference>
<dbReference type="PROSITE" id="PS50086">
    <property type="entry name" value="TBC_RABGAP"/>
    <property type="match status" value="1"/>
</dbReference>
<feature type="domain" description="Rab-GAP TBC" evidence="9">
    <location>
        <begin position="35"/>
        <end position="360"/>
    </location>
</feature>
<evidence type="ECO:0000256" key="3">
    <source>
        <dbReference type="ARBA" id="ARBA00022468"/>
    </source>
</evidence>
<proteinExistence type="predicted"/>
<gene>
    <name evidence="10" type="ORF">DBV15_10387</name>
</gene>
<evidence type="ECO:0000256" key="8">
    <source>
        <dbReference type="ARBA" id="ARBA00067477"/>
    </source>
</evidence>
<evidence type="ECO:0000256" key="1">
    <source>
        <dbReference type="ARBA" id="ARBA00004370"/>
    </source>
</evidence>
<dbReference type="STRING" id="300112.A0A4S2KCP9"/>
<evidence type="ECO:0000256" key="5">
    <source>
        <dbReference type="ARBA" id="ARBA00023136"/>
    </source>
</evidence>
<dbReference type="PANTHER" id="PTHR22957">
    <property type="entry name" value="TBC1 DOMAIN FAMILY MEMBER GTPASE-ACTIVATING PROTEIN"/>
    <property type="match status" value="1"/>
</dbReference>
<keyword evidence="11" id="KW-1185">Reference proteome</keyword>
<evidence type="ECO:0000256" key="2">
    <source>
        <dbReference type="ARBA" id="ARBA00004496"/>
    </source>
</evidence>
<comment type="caution">
    <text evidence="10">The sequence shown here is derived from an EMBL/GenBank/DDBJ whole genome shotgun (WGS) entry which is preliminary data.</text>
</comment>
<keyword evidence="4" id="KW-0963">Cytoplasm</keyword>
<dbReference type="InterPro" id="IPR035969">
    <property type="entry name" value="Rab-GAP_TBC_sf"/>
</dbReference>
<evidence type="ECO:0000256" key="7">
    <source>
        <dbReference type="ARBA" id="ARBA00064536"/>
    </source>
</evidence>
<dbReference type="Gene3D" id="1.10.10.750">
    <property type="entry name" value="Ypt/Rab-GAP domain of gyp1p, domain 1"/>
    <property type="match status" value="1"/>
</dbReference>
<dbReference type="AlphaFoldDB" id="A0A4S2KCP9"/>
<accession>A0A4S2KCP9</accession>
<comment type="function">
    <text evidence="6">Acts as a GTPase-activating protein for RAB35. Together with RAB35 may be involved in regulation of insulin-induced glucose transporter SLC2A4/GLUT4 translocation to the plasma membrane in adipocytes.</text>
</comment>
<comment type="subunit">
    <text evidence="7">Interacts with RAB1A and RAB10; in a GTP-dependent manner.</text>
</comment>
<dbReference type="GO" id="GO:0006886">
    <property type="term" value="P:intracellular protein transport"/>
    <property type="evidence" value="ECO:0007669"/>
    <property type="project" value="TreeGrafter"/>
</dbReference>
<protein>
    <recommendedName>
        <fullName evidence="8">TBC1 domain family member 13</fullName>
    </recommendedName>
</protein>
<dbReference type="FunFam" id="1.10.472.80:FF:000009">
    <property type="entry name" value="TBC1 domain family member 13"/>
    <property type="match status" value="1"/>
</dbReference>
<keyword evidence="5" id="KW-0472">Membrane</keyword>
<dbReference type="GO" id="GO:0016020">
    <property type="term" value="C:membrane"/>
    <property type="evidence" value="ECO:0007669"/>
    <property type="project" value="UniProtKB-SubCell"/>
</dbReference>
<evidence type="ECO:0000259" key="9">
    <source>
        <dbReference type="PROSITE" id="PS50086"/>
    </source>
</evidence>
<reference evidence="10 11" key="1">
    <citation type="journal article" date="2019" name="Philos. Trans. R. Soc. Lond., B, Biol. Sci.">
        <title>Ant behaviour and brain gene expression of defending hosts depend on the ecological success of the intruding social parasite.</title>
        <authorList>
            <person name="Kaur R."/>
            <person name="Stoldt M."/>
            <person name="Jongepier E."/>
            <person name="Feldmeyer B."/>
            <person name="Menzel F."/>
            <person name="Bornberg-Bauer E."/>
            <person name="Foitzik S."/>
        </authorList>
    </citation>
    <scope>NUCLEOTIDE SEQUENCE [LARGE SCALE GENOMIC DNA]</scope>
    <source>
        <tissue evidence="10">Whole body</tissue>
    </source>
</reference>
<dbReference type="GO" id="GO:0005096">
    <property type="term" value="F:GTPase activator activity"/>
    <property type="evidence" value="ECO:0007669"/>
    <property type="project" value="UniProtKB-KW"/>
</dbReference>
<dbReference type="Gene3D" id="1.10.472.80">
    <property type="entry name" value="Ypt/Rab-GAP domain of gyp1p, domain 3"/>
    <property type="match status" value="1"/>
</dbReference>
<sequence length="430" mass="49353">MSILRKRLTEFDDVLDADEIETASLSKICFHGIPDEPGGLRPLCWKLLLNYLPPTKSSWLETLKRKRELYNTFIEDLIVNPGESNTDDKERVDVTLHDHPLNLNPDSKWQTYFKDNEVLLQIDKDVRRLCPDISFFQQGTDYPCQKIVNANGQRLHHRVQHTVLKSANVERKGLGVTKILLVFALTLTWKAAGIIDDASKIAVSVRKATEDYAPLAEGGEAHWEVLERILFIYAKLNPGQGYVQGMNEIVGPIYHAFACDPDPTWRKHAEADTFFCFTNLMAEIRDFFIKTLDEAEFGINSMMSKLTNQVRANDPEVWLRLHQQELCPQYYSFRWLTLLLSQEFPLPDVMRIWDSLFADENRFNFLIHICCAMILNNLRSLNTCVCIFRLLRDQLLAGDFATNVKLLQNFPSMDIQIVLSKAAALAGKTL</sequence>
<dbReference type="GO" id="GO:0005737">
    <property type="term" value="C:cytoplasm"/>
    <property type="evidence" value="ECO:0007669"/>
    <property type="project" value="UniProtKB-SubCell"/>
</dbReference>
<dbReference type="SUPFAM" id="SSF47923">
    <property type="entry name" value="Ypt/Rab-GAP domain of gyp1p"/>
    <property type="match status" value="2"/>
</dbReference>
<evidence type="ECO:0000256" key="4">
    <source>
        <dbReference type="ARBA" id="ARBA00022490"/>
    </source>
</evidence>
<keyword evidence="3" id="KW-0343">GTPase activation</keyword>